<sequence length="401" mass="44179">MATVRDLVTGDVKTEKGRCKRSSAEFEPPYMSELRIVLLGRSGELKSKVGNIILGRKVLSVGDQCERAQGLVNGRPVALINTPDLLDPELPDRKLFYQIERCVTLSAPGPHAFLLVLEKVGFTDGDRKRLERILNILSDEAFKYSVVLLIQESKKKIKHGNPVNEVVQKCGGRSHKLINTEEMNYTQVTTLMEKIEQMMEENGGGFLRCEMFKEPESAALGAIEGSLMGTEQKMERKQNPQARPREQQQMGKGEKVAEGDRLNLVLFGSSGAGKTSAGNAILGQRESSVDPSPSSVCERREGEVCGRLVTVVEMPALCESQLSASTVSRLCASLCGPGVHAFLLVIPSAHLTDEDKAEITKIQEIFGSRVTDYMMAFLPMKVQLLNLFLTFCSRIQILGSF</sequence>
<evidence type="ECO:0000259" key="5">
    <source>
        <dbReference type="PROSITE" id="PS51720"/>
    </source>
</evidence>
<dbReference type="SUPFAM" id="SSF52540">
    <property type="entry name" value="P-loop containing nucleoside triphosphate hydrolases"/>
    <property type="match status" value="2"/>
</dbReference>
<dbReference type="InterPro" id="IPR045058">
    <property type="entry name" value="GIMA/IAN/Toc"/>
</dbReference>
<feature type="region of interest" description="Disordered" evidence="4">
    <location>
        <begin position="231"/>
        <end position="256"/>
    </location>
</feature>
<dbReference type="Gene3D" id="3.40.50.300">
    <property type="entry name" value="P-loop containing nucleotide triphosphate hydrolases"/>
    <property type="match status" value="2"/>
</dbReference>
<dbReference type="Proteomes" id="UP001044222">
    <property type="component" value="Chromosome 17"/>
</dbReference>
<dbReference type="InterPro" id="IPR027417">
    <property type="entry name" value="P-loop_NTPase"/>
</dbReference>
<evidence type="ECO:0000256" key="3">
    <source>
        <dbReference type="ARBA" id="ARBA00023134"/>
    </source>
</evidence>
<comment type="caution">
    <text evidence="6">The sequence shown here is derived from an EMBL/GenBank/DDBJ whole genome shotgun (WGS) entry which is preliminary data.</text>
</comment>
<dbReference type="AlphaFoldDB" id="A0A9D3LNV3"/>
<keyword evidence="2" id="KW-0547">Nucleotide-binding</keyword>
<dbReference type="PANTHER" id="PTHR10903:SF170">
    <property type="entry name" value="GTPASE IMAP FAMILY MEMBER 7"/>
    <property type="match status" value="1"/>
</dbReference>
<reference evidence="6" key="1">
    <citation type="submission" date="2021-01" db="EMBL/GenBank/DDBJ databases">
        <title>A chromosome-scale assembly of European eel, Anguilla anguilla.</title>
        <authorList>
            <person name="Henkel C."/>
            <person name="Jong-Raadsen S.A."/>
            <person name="Dufour S."/>
            <person name="Weltzien F.-A."/>
            <person name="Palstra A.P."/>
            <person name="Pelster B."/>
            <person name="Spaink H.P."/>
            <person name="Van Den Thillart G.E."/>
            <person name="Jansen H."/>
            <person name="Zahm M."/>
            <person name="Klopp C."/>
            <person name="Cedric C."/>
            <person name="Louis A."/>
            <person name="Berthelot C."/>
            <person name="Parey E."/>
            <person name="Roest Crollius H."/>
            <person name="Montfort J."/>
            <person name="Robinson-Rechavi M."/>
            <person name="Bucao C."/>
            <person name="Bouchez O."/>
            <person name="Gislard M."/>
            <person name="Lluch J."/>
            <person name="Milhes M."/>
            <person name="Lampietro C."/>
            <person name="Lopez Roques C."/>
            <person name="Donnadieu C."/>
            <person name="Braasch I."/>
            <person name="Desvignes T."/>
            <person name="Postlethwait J."/>
            <person name="Bobe J."/>
            <person name="Guiguen Y."/>
            <person name="Dirks R."/>
        </authorList>
    </citation>
    <scope>NUCLEOTIDE SEQUENCE</scope>
    <source>
        <strain evidence="6">Tag_6206</strain>
        <tissue evidence="6">Liver</tissue>
    </source>
</reference>
<keyword evidence="3" id="KW-0342">GTP-binding</keyword>
<protein>
    <recommendedName>
        <fullName evidence="5">AIG1-type G domain-containing protein</fullName>
    </recommendedName>
</protein>
<evidence type="ECO:0000256" key="4">
    <source>
        <dbReference type="SAM" id="MobiDB-lite"/>
    </source>
</evidence>
<organism evidence="6 7">
    <name type="scientific">Anguilla anguilla</name>
    <name type="common">European freshwater eel</name>
    <name type="synonym">Muraena anguilla</name>
    <dbReference type="NCBI Taxonomy" id="7936"/>
    <lineage>
        <taxon>Eukaryota</taxon>
        <taxon>Metazoa</taxon>
        <taxon>Chordata</taxon>
        <taxon>Craniata</taxon>
        <taxon>Vertebrata</taxon>
        <taxon>Euteleostomi</taxon>
        <taxon>Actinopterygii</taxon>
        <taxon>Neopterygii</taxon>
        <taxon>Teleostei</taxon>
        <taxon>Anguilliformes</taxon>
        <taxon>Anguillidae</taxon>
        <taxon>Anguilla</taxon>
    </lineage>
</organism>
<comment type="similarity">
    <text evidence="1">Belongs to the TRAFAC class TrmE-Era-EngA-EngB-Septin-like GTPase superfamily. AIG1/Toc34/Toc159-like paraseptin GTPase family. IAN subfamily.</text>
</comment>
<gene>
    <name evidence="6" type="ORF">ANANG_G00291450</name>
</gene>
<proteinExistence type="inferred from homology"/>
<evidence type="ECO:0000256" key="1">
    <source>
        <dbReference type="ARBA" id="ARBA00008535"/>
    </source>
</evidence>
<dbReference type="GO" id="GO:0005525">
    <property type="term" value="F:GTP binding"/>
    <property type="evidence" value="ECO:0007669"/>
    <property type="project" value="UniProtKB-KW"/>
</dbReference>
<name>A0A9D3LNV3_ANGAN</name>
<feature type="domain" description="AIG1-type G" evidence="5">
    <location>
        <begin position="31"/>
        <end position="216"/>
    </location>
</feature>
<dbReference type="Pfam" id="PF04548">
    <property type="entry name" value="AIG1"/>
    <property type="match status" value="2"/>
</dbReference>
<feature type="domain" description="AIG1-type G" evidence="5">
    <location>
        <begin position="259"/>
        <end position="401"/>
    </location>
</feature>
<dbReference type="EMBL" id="JAFIRN010000017">
    <property type="protein sequence ID" value="KAG5832465.1"/>
    <property type="molecule type" value="Genomic_DNA"/>
</dbReference>
<dbReference type="PANTHER" id="PTHR10903">
    <property type="entry name" value="GTPASE, IMAP FAMILY MEMBER-RELATED"/>
    <property type="match status" value="1"/>
</dbReference>
<evidence type="ECO:0000313" key="7">
    <source>
        <dbReference type="Proteomes" id="UP001044222"/>
    </source>
</evidence>
<keyword evidence="7" id="KW-1185">Reference proteome</keyword>
<feature type="compositionally biased region" description="Basic and acidic residues" evidence="4">
    <location>
        <begin position="232"/>
        <end position="256"/>
    </location>
</feature>
<accession>A0A9D3LNV3</accession>
<dbReference type="PROSITE" id="PS51720">
    <property type="entry name" value="G_AIG1"/>
    <property type="match status" value="2"/>
</dbReference>
<evidence type="ECO:0000313" key="6">
    <source>
        <dbReference type="EMBL" id="KAG5832465.1"/>
    </source>
</evidence>
<evidence type="ECO:0000256" key="2">
    <source>
        <dbReference type="ARBA" id="ARBA00022741"/>
    </source>
</evidence>
<dbReference type="InterPro" id="IPR006703">
    <property type="entry name" value="G_AIG1"/>
</dbReference>